<dbReference type="Proteomes" id="UP000247498">
    <property type="component" value="Unassembled WGS sequence"/>
</dbReference>
<evidence type="ECO:0000256" key="4">
    <source>
        <dbReference type="ARBA" id="ARBA00023163"/>
    </source>
</evidence>
<dbReference type="FunCoup" id="A0A2V0NPV0">
    <property type="interactions" value="1289"/>
</dbReference>
<dbReference type="PANTHER" id="PTHR13321">
    <property type="entry name" value="MEDIATOR OF RNA POLYMERASE II TRANSCRIPTION, SUBUNIT 18"/>
    <property type="match status" value="1"/>
</dbReference>
<evidence type="ECO:0000256" key="3">
    <source>
        <dbReference type="ARBA" id="ARBA00023015"/>
    </source>
</evidence>
<protein>
    <recommendedName>
        <fullName evidence="8">Mediator of RNA polymerase II transcription subunit 18</fullName>
    </recommendedName>
</protein>
<evidence type="ECO:0000256" key="1">
    <source>
        <dbReference type="ARBA" id="ARBA00004123"/>
    </source>
</evidence>
<keyword evidence="5" id="KW-0539">Nucleus</keyword>
<reference evidence="6 7" key="1">
    <citation type="journal article" date="2018" name="Sci. Rep.">
        <title>Raphidocelis subcapitata (=Pseudokirchneriella subcapitata) provides an insight into genome evolution and environmental adaptations in the Sphaeropleales.</title>
        <authorList>
            <person name="Suzuki S."/>
            <person name="Yamaguchi H."/>
            <person name="Nakajima N."/>
            <person name="Kawachi M."/>
        </authorList>
    </citation>
    <scope>NUCLEOTIDE SEQUENCE [LARGE SCALE GENOMIC DNA]</scope>
    <source>
        <strain evidence="6 7">NIES-35</strain>
    </source>
</reference>
<dbReference type="PANTHER" id="PTHR13321:SF2">
    <property type="entry name" value="MEDIATOR OF RNA POLYMERASE II TRANSCRIPTION SUBUNIT 18"/>
    <property type="match status" value="1"/>
</dbReference>
<dbReference type="STRING" id="307507.A0A2V0NPV0"/>
<comment type="subcellular location">
    <subcellularLocation>
        <location evidence="1">Nucleus</location>
    </subcellularLocation>
</comment>
<dbReference type="OrthoDB" id="533009at2759"/>
<evidence type="ECO:0000313" key="6">
    <source>
        <dbReference type="EMBL" id="GBF88592.1"/>
    </source>
</evidence>
<dbReference type="Gene3D" id="2.40.320.10">
    <property type="entry name" value="Hypothetical Protein Pfu-838710-001"/>
    <property type="match status" value="1"/>
</dbReference>
<dbReference type="InParanoid" id="A0A2V0NPV0"/>
<comment type="caution">
    <text evidence="6">The sequence shown here is derived from an EMBL/GenBank/DDBJ whole genome shotgun (WGS) entry which is preliminary data.</text>
</comment>
<dbReference type="GO" id="GO:0003712">
    <property type="term" value="F:transcription coregulator activity"/>
    <property type="evidence" value="ECO:0007669"/>
    <property type="project" value="InterPro"/>
</dbReference>
<keyword evidence="4" id="KW-0804">Transcription</keyword>
<keyword evidence="3" id="KW-0805">Transcription regulation</keyword>
<evidence type="ECO:0000256" key="2">
    <source>
        <dbReference type="ARBA" id="ARBA00009814"/>
    </source>
</evidence>
<dbReference type="AlphaFoldDB" id="A0A2V0NPV0"/>
<proteinExistence type="inferred from homology"/>
<keyword evidence="7" id="KW-1185">Reference proteome</keyword>
<sequence>MAQADAAAAGAAAPPAATFRAQAVGLVKTDGAGGANPVLNVLRGMCLRYESFERLEYGFAAPLQSGTSSVSLRLFRHKPPKSSSSNPFAQPPPTMWTLVHESTPMRGPVYAALPATVREVAEANIYARDAVPFVEAMGARMDYAVQKNGNYYICQHQGLEIQVVVYSVAALARGGRQAANLTGKHWMLEATADAAPERQVEVARLLGSFAERLLPHVELKKPL</sequence>
<comment type="similarity">
    <text evidence="2">Belongs to the Mediator complex subunit 18 family.</text>
</comment>
<dbReference type="EMBL" id="BDRX01000005">
    <property type="protein sequence ID" value="GBF88592.1"/>
    <property type="molecule type" value="Genomic_DNA"/>
</dbReference>
<dbReference type="GO" id="GO:0016592">
    <property type="term" value="C:mediator complex"/>
    <property type="evidence" value="ECO:0007669"/>
    <property type="project" value="InterPro"/>
</dbReference>
<dbReference type="GO" id="GO:0006357">
    <property type="term" value="P:regulation of transcription by RNA polymerase II"/>
    <property type="evidence" value="ECO:0007669"/>
    <property type="project" value="InterPro"/>
</dbReference>
<dbReference type="GO" id="GO:0006369">
    <property type="term" value="P:termination of RNA polymerase II transcription"/>
    <property type="evidence" value="ECO:0007669"/>
    <property type="project" value="TreeGrafter"/>
</dbReference>
<accession>A0A2V0NPV0</accession>
<gene>
    <name evidence="6" type="ORF">Rsub_01307</name>
</gene>
<evidence type="ECO:0000313" key="7">
    <source>
        <dbReference type="Proteomes" id="UP000247498"/>
    </source>
</evidence>
<evidence type="ECO:0000256" key="5">
    <source>
        <dbReference type="ARBA" id="ARBA00023242"/>
    </source>
</evidence>
<name>A0A2V0NPV0_9CHLO</name>
<organism evidence="6 7">
    <name type="scientific">Raphidocelis subcapitata</name>
    <dbReference type="NCBI Taxonomy" id="307507"/>
    <lineage>
        <taxon>Eukaryota</taxon>
        <taxon>Viridiplantae</taxon>
        <taxon>Chlorophyta</taxon>
        <taxon>core chlorophytes</taxon>
        <taxon>Chlorophyceae</taxon>
        <taxon>CS clade</taxon>
        <taxon>Sphaeropleales</taxon>
        <taxon>Selenastraceae</taxon>
        <taxon>Raphidocelis</taxon>
    </lineage>
</organism>
<dbReference type="GO" id="GO:0070847">
    <property type="term" value="C:core mediator complex"/>
    <property type="evidence" value="ECO:0007669"/>
    <property type="project" value="TreeGrafter"/>
</dbReference>
<dbReference type="InterPro" id="IPR019095">
    <property type="entry name" value="Mediator_Med18"/>
</dbReference>
<evidence type="ECO:0008006" key="8">
    <source>
        <dbReference type="Google" id="ProtNLM"/>
    </source>
</evidence>